<evidence type="ECO:0008006" key="4">
    <source>
        <dbReference type="Google" id="ProtNLM"/>
    </source>
</evidence>
<keyword evidence="1" id="KW-0472">Membrane</keyword>
<comment type="caution">
    <text evidence="2">The sequence shown here is derived from an EMBL/GenBank/DDBJ whole genome shotgun (WGS) entry which is preliminary data.</text>
</comment>
<reference evidence="2" key="2">
    <citation type="journal article" date="2021" name="PeerJ">
        <title>Extensive microbial diversity within the chicken gut microbiome revealed by metagenomics and culture.</title>
        <authorList>
            <person name="Gilroy R."/>
            <person name="Ravi A."/>
            <person name="Getino M."/>
            <person name="Pursley I."/>
            <person name="Horton D.L."/>
            <person name="Alikhan N.F."/>
            <person name="Baker D."/>
            <person name="Gharbi K."/>
            <person name="Hall N."/>
            <person name="Watson M."/>
            <person name="Adriaenssens E.M."/>
            <person name="Foster-Nyarko E."/>
            <person name="Jarju S."/>
            <person name="Secka A."/>
            <person name="Antonio M."/>
            <person name="Oren A."/>
            <person name="Chaudhuri R.R."/>
            <person name="La Ragione R."/>
            <person name="Hildebrand F."/>
            <person name="Pallen M.J."/>
        </authorList>
    </citation>
    <scope>NUCLEOTIDE SEQUENCE</scope>
    <source>
        <strain evidence="2">ChiGjej2B2-16831</strain>
    </source>
</reference>
<keyword evidence="1" id="KW-0812">Transmembrane</keyword>
<dbReference type="AlphaFoldDB" id="A0A9D1N4S7"/>
<feature type="transmembrane region" description="Helical" evidence="1">
    <location>
        <begin position="6"/>
        <end position="25"/>
    </location>
</feature>
<gene>
    <name evidence="2" type="ORF">IAD24_05770</name>
</gene>
<feature type="transmembrane region" description="Helical" evidence="1">
    <location>
        <begin position="37"/>
        <end position="57"/>
    </location>
</feature>
<proteinExistence type="predicted"/>
<feature type="transmembrane region" description="Helical" evidence="1">
    <location>
        <begin position="63"/>
        <end position="84"/>
    </location>
</feature>
<organism evidence="2 3">
    <name type="scientific">Candidatus Aphodomorpha intestinavium</name>
    <dbReference type="NCBI Taxonomy" id="2840672"/>
    <lineage>
        <taxon>Bacteria</taxon>
        <taxon>Bacillati</taxon>
        <taxon>Bacillota</taxon>
        <taxon>Clostridia</taxon>
        <taxon>Eubacteriales</taxon>
        <taxon>Candidatus Aphodomorpha</taxon>
    </lineage>
</organism>
<dbReference type="EMBL" id="DVNZ01000182">
    <property type="protein sequence ID" value="HIU94651.1"/>
    <property type="molecule type" value="Genomic_DNA"/>
</dbReference>
<reference evidence="2" key="1">
    <citation type="submission" date="2020-10" db="EMBL/GenBank/DDBJ databases">
        <authorList>
            <person name="Gilroy R."/>
        </authorList>
    </citation>
    <scope>NUCLEOTIDE SEQUENCE</scope>
    <source>
        <strain evidence="2">ChiGjej2B2-16831</strain>
    </source>
</reference>
<keyword evidence="1" id="KW-1133">Transmembrane helix</keyword>
<protein>
    <recommendedName>
        <fullName evidence="4">Holin</fullName>
    </recommendedName>
</protein>
<evidence type="ECO:0000313" key="3">
    <source>
        <dbReference type="Proteomes" id="UP000824128"/>
    </source>
</evidence>
<sequence>MEQEFFTWASLGTYAGAVFATTMITQMCKNLGPLKRFPTRVFSYLAALAVLLAATFFTAGWRWADVALCAFNALIVALAANGSYDAMVSDARRRADGTSG</sequence>
<dbReference type="Proteomes" id="UP000824128">
    <property type="component" value="Unassembled WGS sequence"/>
</dbReference>
<evidence type="ECO:0000313" key="2">
    <source>
        <dbReference type="EMBL" id="HIU94651.1"/>
    </source>
</evidence>
<evidence type="ECO:0000256" key="1">
    <source>
        <dbReference type="SAM" id="Phobius"/>
    </source>
</evidence>
<accession>A0A9D1N4S7</accession>
<name>A0A9D1N4S7_9FIRM</name>